<evidence type="ECO:0000313" key="2">
    <source>
        <dbReference type="Proteomes" id="UP001055117"/>
    </source>
</evidence>
<proteinExistence type="predicted"/>
<accession>A0ABQ4QI62</accession>
<protein>
    <submittedName>
        <fullName evidence="1">Uncharacterized protein</fullName>
    </submittedName>
</protein>
<dbReference type="Proteomes" id="UP001055117">
    <property type="component" value="Unassembled WGS sequence"/>
</dbReference>
<gene>
    <name evidence="1" type="ORF">AFCDBAGC_2791</name>
</gene>
<dbReference type="RefSeq" id="WP_238272404.1">
    <property type="nucleotide sequence ID" value="NZ_BPQG01000043.1"/>
</dbReference>
<keyword evidence="2" id="KW-1185">Reference proteome</keyword>
<reference evidence="1 2" key="1">
    <citation type="journal article" date="2021" name="Front. Microbiol.">
        <title>Comprehensive Comparative Genomics and Phenotyping of Methylobacterium Species.</title>
        <authorList>
            <person name="Alessa O."/>
            <person name="Ogura Y."/>
            <person name="Fujitani Y."/>
            <person name="Takami H."/>
            <person name="Hayashi T."/>
            <person name="Sahin N."/>
            <person name="Tani A."/>
        </authorList>
    </citation>
    <scope>NUCLEOTIDE SEQUENCE [LARGE SCALE GENOMIC DNA]</scope>
    <source>
        <strain evidence="1 2">DSM 23679</strain>
    </source>
</reference>
<sequence>MLRDECTCLLRSLIEKAQREDLGAAQNAILRFAMSQPEPQDRAAAMDDLLSDLAGEEGADSGSDLQKAFRTVLVSMIERTKITVGLGSPGHAR</sequence>
<name>A0ABQ4QI62_9HYPH</name>
<comment type="caution">
    <text evidence="1">The sequence shown here is derived from an EMBL/GenBank/DDBJ whole genome shotgun (WGS) entry which is preliminary data.</text>
</comment>
<organism evidence="1 2">
    <name type="scientific">Methylobacterium cerastii</name>
    <dbReference type="NCBI Taxonomy" id="932741"/>
    <lineage>
        <taxon>Bacteria</taxon>
        <taxon>Pseudomonadati</taxon>
        <taxon>Pseudomonadota</taxon>
        <taxon>Alphaproteobacteria</taxon>
        <taxon>Hyphomicrobiales</taxon>
        <taxon>Methylobacteriaceae</taxon>
        <taxon>Methylobacterium</taxon>
    </lineage>
</organism>
<dbReference type="EMBL" id="BPQG01000043">
    <property type="protein sequence ID" value="GJD44922.1"/>
    <property type="molecule type" value="Genomic_DNA"/>
</dbReference>
<evidence type="ECO:0000313" key="1">
    <source>
        <dbReference type="EMBL" id="GJD44922.1"/>
    </source>
</evidence>